<evidence type="ECO:0000313" key="8">
    <source>
        <dbReference type="Proteomes" id="UP000695022"/>
    </source>
</evidence>
<accession>A0ABM1ENG0</accession>
<protein>
    <submittedName>
        <fullName evidence="9">Uncharacterized protein LOC106813991</fullName>
    </submittedName>
</protein>
<dbReference type="Proteomes" id="UP000695022">
    <property type="component" value="Unplaced"/>
</dbReference>
<evidence type="ECO:0000313" key="9">
    <source>
        <dbReference type="RefSeq" id="XP_014673731.1"/>
    </source>
</evidence>
<evidence type="ECO:0000256" key="4">
    <source>
        <dbReference type="ARBA" id="ARBA00023163"/>
    </source>
</evidence>
<keyword evidence="3" id="KW-0805">Transcription regulation</keyword>
<proteinExistence type="predicted"/>
<dbReference type="PANTHER" id="PTHR35346">
    <property type="entry name" value="BEN DOMAIN-CONTAINING PROTEIN 6"/>
    <property type="match status" value="1"/>
</dbReference>
<feature type="domain" description="BEN" evidence="7">
    <location>
        <begin position="339"/>
        <end position="436"/>
    </location>
</feature>
<evidence type="ECO:0000256" key="6">
    <source>
        <dbReference type="SAM" id="MobiDB-lite"/>
    </source>
</evidence>
<organism evidence="8 9">
    <name type="scientific">Priapulus caudatus</name>
    <name type="common">Priapulid worm</name>
    <dbReference type="NCBI Taxonomy" id="37621"/>
    <lineage>
        <taxon>Eukaryota</taxon>
        <taxon>Metazoa</taxon>
        <taxon>Ecdysozoa</taxon>
        <taxon>Scalidophora</taxon>
        <taxon>Priapulida</taxon>
        <taxon>Priapulimorpha</taxon>
        <taxon>Priapulimorphida</taxon>
        <taxon>Priapulidae</taxon>
        <taxon>Priapulus</taxon>
    </lineage>
</organism>
<name>A0ABM1ENG0_PRICU</name>
<sequence>MSDDNQSQMLLSGSQAMAVPSARKRKLSSLEVDGSASSEAGSITCDNRQEQVLSTVSWEEQSLYNLSKEELITLVILRGKEINKVKEENNLLREFNFQLQKGLPSLSRDLLRTLELVKESQLTPNTACSEAQNYRVDCGVTLANTWPYLSSHVSSTYCPSAIPSQQDLPSPPVDMRKHTDRLSLGSSVISPCLPAGRTLQETNQRDDMAVNLAVNRSGGGCSSLANSDVCMNVANGFGDQLSPASTITSSMASEQMRPPVTSTRIGCSSASRSINDIANSLRIPLMAGSEGSPKPTQEDVISPTSNATSNGSTCVSPIVAQGQDDSPRDRDEEEMVELHPGVSIPARQLEYCNTAWTYTRLVRQLMVALFDRQTLASSSVMGRRPTVLKDAGAKPALDPCRRDAIINYVQSRFSNIDPTQVKQAMAQKCRELHDQYRHTLRDASGDRSVENQLPVYSGVSLLAMKNESTSLHGSDDDGLEF</sequence>
<dbReference type="InterPro" id="IPR037496">
    <property type="entry name" value="BEND6-like"/>
</dbReference>
<keyword evidence="2" id="KW-0678">Repressor</keyword>
<keyword evidence="4" id="KW-0804">Transcription</keyword>
<dbReference type="Gene3D" id="1.10.10.2590">
    <property type="entry name" value="BEN domain"/>
    <property type="match status" value="1"/>
</dbReference>
<feature type="region of interest" description="Disordered" evidence="6">
    <location>
        <begin position="288"/>
        <end position="315"/>
    </location>
</feature>
<keyword evidence="5" id="KW-0539">Nucleus</keyword>
<dbReference type="PROSITE" id="PS51457">
    <property type="entry name" value="BEN"/>
    <property type="match status" value="1"/>
</dbReference>
<evidence type="ECO:0000256" key="1">
    <source>
        <dbReference type="ARBA" id="ARBA00004123"/>
    </source>
</evidence>
<comment type="subcellular location">
    <subcellularLocation>
        <location evidence="1">Nucleus</location>
    </subcellularLocation>
</comment>
<dbReference type="InterPro" id="IPR018379">
    <property type="entry name" value="BEN_domain"/>
</dbReference>
<reference evidence="9" key="1">
    <citation type="submission" date="2025-08" db="UniProtKB">
        <authorList>
            <consortium name="RefSeq"/>
        </authorList>
    </citation>
    <scope>IDENTIFICATION</scope>
</reference>
<evidence type="ECO:0000256" key="3">
    <source>
        <dbReference type="ARBA" id="ARBA00023015"/>
    </source>
</evidence>
<feature type="compositionally biased region" description="Polar residues" evidence="6">
    <location>
        <begin position="302"/>
        <end position="315"/>
    </location>
</feature>
<evidence type="ECO:0000259" key="7">
    <source>
        <dbReference type="PROSITE" id="PS51457"/>
    </source>
</evidence>
<dbReference type="Pfam" id="PF10523">
    <property type="entry name" value="BEN"/>
    <property type="match status" value="1"/>
</dbReference>
<dbReference type="SMART" id="SM01025">
    <property type="entry name" value="BEN"/>
    <property type="match status" value="1"/>
</dbReference>
<feature type="compositionally biased region" description="Polar residues" evidence="6">
    <location>
        <begin position="1"/>
        <end position="15"/>
    </location>
</feature>
<dbReference type="RefSeq" id="XP_014673731.1">
    <property type="nucleotide sequence ID" value="XM_014818245.1"/>
</dbReference>
<feature type="region of interest" description="Disordered" evidence="6">
    <location>
        <begin position="1"/>
        <end position="22"/>
    </location>
</feature>
<gene>
    <name evidence="9" type="primary">LOC106813991</name>
</gene>
<evidence type="ECO:0000256" key="5">
    <source>
        <dbReference type="ARBA" id="ARBA00023242"/>
    </source>
</evidence>
<evidence type="ECO:0000256" key="2">
    <source>
        <dbReference type="ARBA" id="ARBA00022491"/>
    </source>
</evidence>
<dbReference type="PANTHER" id="PTHR35346:SF1">
    <property type="entry name" value="BEN DOMAIN-CONTAINING PROTEIN 6"/>
    <property type="match status" value="1"/>
</dbReference>
<dbReference type="GeneID" id="106813991"/>
<keyword evidence="8" id="KW-1185">Reference proteome</keyword>